<dbReference type="PANTHER" id="PTHR36166:SF1">
    <property type="entry name" value="SRPBCC DOMAIN-CONTAINING PROTEIN"/>
    <property type="match status" value="1"/>
</dbReference>
<dbReference type="eggNOG" id="COG4891">
    <property type="taxonomic scope" value="Bacteria"/>
</dbReference>
<dbReference type="AlphaFoldDB" id="M1TQM3"/>
<proteinExistence type="predicted"/>
<dbReference type="RefSeq" id="WP_015651073.1">
    <property type="nucleotide sequence ID" value="NC_020506.1"/>
</dbReference>
<gene>
    <name evidence="1" type="ORF">H924_05985</name>
</gene>
<sequence>MPFPALLIPLIFWTAIAAFSSWAVSRALPLRASHTITINAPVEKVWELVSDPQRVAEWNEHIVYARPKDKIAAGTRLIMKAKHPEAPHLNARLRPQIEVFEPNTEVTWKAKIIAPWVLSVSDSTTLRAVDENHTEVTQAMAFSGFLSPGVPFLTSIENIKETSNKKLKALLEA</sequence>
<dbReference type="Pfam" id="PF10604">
    <property type="entry name" value="Polyketide_cyc2"/>
    <property type="match status" value="1"/>
</dbReference>
<evidence type="ECO:0000313" key="2">
    <source>
        <dbReference type="Proteomes" id="UP000011760"/>
    </source>
</evidence>
<dbReference type="PATRIC" id="fig|1121353.3.peg.1223"/>
<keyword evidence="2" id="KW-1185">Reference proteome</keyword>
<reference evidence="1 2" key="1">
    <citation type="submission" date="2013-02" db="EMBL/GenBank/DDBJ databases">
        <title>The complete genome sequence of Corynebacterium callunae DSM 20147.</title>
        <authorList>
            <person name="Ruckert C."/>
            <person name="Albersmeier A."/>
            <person name="Kalinowski J."/>
        </authorList>
    </citation>
    <scope>NUCLEOTIDE SEQUENCE [LARGE SCALE GENOMIC DNA]</scope>
    <source>
        <strain evidence="1 2">DSM 20147</strain>
    </source>
</reference>
<dbReference type="SUPFAM" id="SSF55961">
    <property type="entry name" value="Bet v1-like"/>
    <property type="match status" value="1"/>
</dbReference>
<organism evidence="1 2">
    <name type="scientific">Corynebacterium callunae DSM 20147</name>
    <dbReference type="NCBI Taxonomy" id="1121353"/>
    <lineage>
        <taxon>Bacteria</taxon>
        <taxon>Bacillati</taxon>
        <taxon>Actinomycetota</taxon>
        <taxon>Actinomycetes</taxon>
        <taxon>Mycobacteriales</taxon>
        <taxon>Corynebacteriaceae</taxon>
        <taxon>Corynebacterium</taxon>
    </lineage>
</organism>
<dbReference type="EMBL" id="CP004354">
    <property type="protein sequence ID" value="AGG66641.1"/>
    <property type="molecule type" value="Genomic_DNA"/>
</dbReference>
<dbReference type="Gene3D" id="3.30.530.20">
    <property type="match status" value="1"/>
</dbReference>
<dbReference type="Proteomes" id="UP000011760">
    <property type="component" value="Chromosome"/>
</dbReference>
<accession>M1TQM3</accession>
<dbReference type="HOGENOM" id="CLU_1545022_0_0_11"/>
<dbReference type="InterPro" id="IPR019587">
    <property type="entry name" value="Polyketide_cyclase/dehydratase"/>
</dbReference>
<evidence type="ECO:0008006" key="3">
    <source>
        <dbReference type="Google" id="ProtNLM"/>
    </source>
</evidence>
<evidence type="ECO:0000313" key="1">
    <source>
        <dbReference type="EMBL" id="AGG66641.1"/>
    </source>
</evidence>
<protein>
    <recommendedName>
        <fullName evidence="3">SRPBCC family protein</fullName>
    </recommendedName>
</protein>
<dbReference type="InterPro" id="IPR023393">
    <property type="entry name" value="START-like_dom_sf"/>
</dbReference>
<dbReference type="PANTHER" id="PTHR36166">
    <property type="entry name" value="CHROMOSOME 9, WHOLE GENOME SHOTGUN SEQUENCE"/>
    <property type="match status" value="1"/>
</dbReference>
<dbReference type="STRING" id="1121353.H924_05985"/>
<dbReference type="OrthoDB" id="191189at2"/>
<name>M1TQM3_9CORY</name>
<dbReference type="KEGG" id="ccn:H924_05985"/>